<dbReference type="Gene3D" id="3.40.50.2300">
    <property type="match status" value="1"/>
</dbReference>
<dbReference type="SMART" id="SM00448">
    <property type="entry name" value="REC"/>
    <property type="match status" value="1"/>
</dbReference>
<dbReference type="EMBL" id="BSNX01000073">
    <property type="protein sequence ID" value="GLQ75424.1"/>
    <property type="molecule type" value="Genomic_DNA"/>
</dbReference>
<keyword evidence="6" id="KW-0175">Coiled coil</keyword>
<dbReference type="GO" id="GO:0000155">
    <property type="term" value="F:phosphorelay sensor kinase activity"/>
    <property type="evidence" value="ECO:0007669"/>
    <property type="project" value="InterPro"/>
</dbReference>
<dbReference type="GO" id="GO:0016787">
    <property type="term" value="F:hydrolase activity"/>
    <property type="evidence" value="ECO:0007669"/>
    <property type="project" value="UniProtKB-KW"/>
</dbReference>
<dbReference type="SMART" id="SM00387">
    <property type="entry name" value="HATPase_c"/>
    <property type="match status" value="1"/>
</dbReference>
<dbReference type="Pfam" id="PF00072">
    <property type="entry name" value="Response_reg"/>
    <property type="match status" value="1"/>
</dbReference>
<dbReference type="EC" id="2.7.13.3" evidence="2"/>
<feature type="modified residue" description="4-aspartylphosphate" evidence="5">
    <location>
        <position position="60"/>
    </location>
</feature>
<dbReference type="InterPro" id="IPR005467">
    <property type="entry name" value="His_kinase_dom"/>
</dbReference>
<dbReference type="Proteomes" id="UP001156690">
    <property type="component" value="Unassembled WGS sequence"/>
</dbReference>
<name>A0AAV5NYP3_9VIBR</name>
<dbReference type="PROSITE" id="PS50110">
    <property type="entry name" value="RESPONSE_REGULATORY"/>
    <property type="match status" value="1"/>
</dbReference>
<feature type="domain" description="Histidine kinase" evidence="7">
    <location>
        <begin position="172"/>
        <end position="401"/>
    </location>
</feature>
<dbReference type="PRINTS" id="PR00344">
    <property type="entry name" value="BCTRLSENSOR"/>
</dbReference>
<proteinExistence type="predicted"/>
<evidence type="ECO:0000259" key="7">
    <source>
        <dbReference type="PROSITE" id="PS50109"/>
    </source>
</evidence>
<comment type="catalytic activity">
    <reaction evidence="1">
        <text>ATP + protein L-histidine = ADP + protein N-phospho-L-histidine.</text>
        <dbReference type="EC" id="2.7.13.3"/>
    </reaction>
</comment>
<protein>
    <recommendedName>
        <fullName evidence="2">histidine kinase</fullName>
        <ecNumber evidence="2">2.7.13.3</ecNumber>
    </recommendedName>
</protein>
<evidence type="ECO:0000259" key="8">
    <source>
        <dbReference type="PROSITE" id="PS50110"/>
    </source>
</evidence>
<reference evidence="10" key="1">
    <citation type="journal article" date="2019" name="Int. J. Syst. Evol. Microbiol.">
        <title>The Global Catalogue of Microorganisms (GCM) 10K type strain sequencing project: providing services to taxonomists for standard genome sequencing and annotation.</title>
        <authorList>
            <consortium name="The Broad Institute Genomics Platform"/>
            <consortium name="The Broad Institute Genome Sequencing Center for Infectious Disease"/>
            <person name="Wu L."/>
            <person name="Ma J."/>
        </authorList>
    </citation>
    <scope>NUCLEOTIDE SEQUENCE [LARGE SCALE GENOMIC DNA]</scope>
    <source>
        <strain evidence="10">NBRC 15640</strain>
    </source>
</reference>
<comment type="caution">
    <text evidence="9">The sequence shown here is derived from an EMBL/GenBank/DDBJ whole genome shotgun (WGS) entry which is preliminary data.</text>
</comment>
<dbReference type="Gene3D" id="1.10.287.130">
    <property type="match status" value="1"/>
</dbReference>
<organism evidence="9 10">
    <name type="scientific">Vibrio penaeicida</name>
    <dbReference type="NCBI Taxonomy" id="104609"/>
    <lineage>
        <taxon>Bacteria</taxon>
        <taxon>Pseudomonadati</taxon>
        <taxon>Pseudomonadota</taxon>
        <taxon>Gammaproteobacteria</taxon>
        <taxon>Vibrionales</taxon>
        <taxon>Vibrionaceae</taxon>
        <taxon>Vibrio</taxon>
    </lineage>
</organism>
<dbReference type="AlphaFoldDB" id="A0AAV5NYP3"/>
<dbReference type="InterPro" id="IPR011006">
    <property type="entry name" value="CheY-like_superfamily"/>
</dbReference>
<dbReference type="InterPro" id="IPR003594">
    <property type="entry name" value="HATPase_dom"/>
</dbReference>
<evidence type="ECO:0000256" key="5">
    <source>
        <dbReference type="PROSITE-ProRule" id="PRU00169"/>
    </source>
</evidence>
<dbReference type="Pfam" id="PF02518">
    <property type="entry name" value="HATPase_c"/>
    <property type="match status" value="1"/>
</dbReference>
<dbReference type="Gene3D" id="3.30.565.10">
    <property type="entry name" value="Histidine kinase-like ATPase, C-terminal domain"/>
    <property type="match status" value="1"/>
</dbReference>
<accession>A0AAV5NYP3</accession>
<sequence length="402" mass="44416">MITLMSDHDISILIVDDSPSNLGVASGFLKELGYKIATANNGKTALSRVERIKPSLILLDVNMPEMNGFEVCQILNSNPEFVDIPIIFLTALTDQDAKEKAFSSGAVDYISKPFQKKELIARVQNHLSISQSKRELENLVQEKTDAINQLRSTQNKLVESEKMASLAKLVSGVAHEMNTPIGNCISTFSAIRDTIDTLENSIESGALSKSNMVSTLESIRDFTTIGLNNTSKQSRLIDSFRELDAVGAETRVQPVNVGRFMTEGLESVATREELGVSFNVECDPALTVKLNTWIVHDVLQKLVTNTYHHGFSGDKQGEIWVNVRHNNGQLEVDYSDDGKGVSSDVEETLFEPFITTERSQGFVGLGLHVAYILVTQYLKGRIELIKSSKGARFTFCFPCEIS</sequence>
<gene>
    <name evidence="9" type="ORF">GCM10007932_47860</name>
</gene>
<evidence type="ECO:0000313" key="9">
    <source>
        <dbReference type="EMBL" id="GLQ75424.1"/>
    </source>
</evidence>
<dbReference type="SUPFAM" id="SSF55874">
    <property type="entry name" value="ATPase domain of HSP90 chaperone/DNA topoisomerase II/histidine kinase"/>
    <property type="match status" value="1"/>
</dbReference>
<keyword evidence="4" id="KW-0378">Hydrolase</keyword>
<dbReference type="InterPro" id="IPR036890">
    <property type="entry name" value="HATPase_C_sf"/>
</dbReference>
<dbReference type="CDD" id="cd00082">
    <property type="entry name" value="HisKA"/>
    <property type="match status" value="1"/>
</dbReference>
<evidence type="ECO:0000256" key="6">
    <source>
        <dbReference type="SAM" id="Coils"/>
    </source>
</evidence>
<evidence type="ECO:0000313" key="10">
    <source>
        <dbReference type="Proteomes" id="UP001156690"/>
    </source>
</evidence>
<keyword evidence="3 5" id="KW-0597">Phosphoprotein</keyword>
<feature type="coiled-coil region" evidence="6">
    <location>
        <begin position="129"/>
        <end position="156"/>
    </location>
</feature>
<dbReference type="PANTHER" id="PTHR43547:SF2">
    <property type="entry name" value="HYBRID SIGNAL TRANSDUCTION HISTIDINE KINASE C"/>
    <property type="match status" value="1"/>
</dbReference>
<dbReference type="CDD" id="cd19920">
    <property type="entry name" value="REC_PA4781-like"/>
    <property type="match status" value="1"/>
</dbReference>
<dbReference type="PANTHER" id="PTHR43547">
    <property type="entry name" value="TWO-COMPONENT HISTIDINE KINASE"/>
    <property type="match status" value="1"/>
</dbReference>
<dbReference type="SUPFAM" id="SSF52172">
    <property type="entry name" value="CheY-like"/>
    <property type="match status" value="1"/>
</dbReference>
<feature type="domain" description="Response regulatory" evidence="8">
    <location>
        <begin position="11"/>
        <end position="127"/>
    </location>
</feature>
<evidence type="ECO:0000256" key="4">
    <source>
        <dbReference type="ARBA" id="ARBA00022801"/>
    </source>
</evidence>
<dbReference type="InterPro" id="IPR003661">
    <property type="entry name" value="HisK_dim/P_dom"/>
</dbReference>
<keyword evidence="10" id="KW-1185">Reference proteome</keyword>
<evidence type="ECO:0000256" key="2">
    <source>
        <dbReference type="ARBA" id="ARBA00012438"/>
    </source>
</evidence>
<dbReference type="PROSITE" id="PS50109">
    <property type="entry name" value="HIS_KIN"/>
    <property type="match status" value="1"/>
</dbReference>
<dbReference type="InterPro" id="IPR001789">
    <property type="entry name" value="Sig_transdc_resp-reg_receiver"/>
</dbReference>
<dbReference type="InterPro" id="IPR004358">
    <property type="entry name" value="Sig_transdc_His_kin-like_C"/>
</dbReference>
<evidence type="ECO:0000256" key="3">
    <source>
        <dbReference type="ARBA" id="ARBA00022553"/>
    </source>
</evidence>
<evidence type="ECO:0000256" key="1">
    <source>
        <dbReference type="ARBA" id="ARBA00000085"/>
    </source>
</evidence>